<keyword evidence="4" id="KW-0378">Hydrolase</keyword>
<comment type="similarity">
    <text evidence="1">Belongs to the peptidase S1 family.</text>
</comment>
<reference evidence="4" key="2">
    <citation type="submission" date="2021-03" db="EMBL/GenBank/DDBJ databases">
        <title>Complete genome sequence of Burkholderia seminalis 869T2.</title>
        <authorList>
            <person name="Hung S.-H."/>
            <person name="Huang C.-T."/>
            <person name="Huang C.-C."/>
            <person name="Kuo C.-H."/>
        </authorList>
    </citation>
    <scope>NUCLEOTIDE SEQUENCE</scope>
    <source>
        <strain evidence="4">869T2</strain>
    </source>
</reference>
<dbReference type="InterPro" id="IPR033116">
    <property type="entry name" value="TRYPSIN_SER"/>
</dbReference>
<dbReference type="Proteomes" id="UP000027834">
    <property type="component" value="Chromosome 2"/>
</dbReference>
<dbReference type="SUPFAM" id="SSF50494">
    <property type="entry name" value="Trypsin-like serine proteases"/>
    <property type="match status" value="1"/>
</dbReference>
<dbReference type="EMBL" id="CP072521">
    <property type="protein sequence ID" value="QTO21811.1"/>
    <property type="molecule type" value="Genomic_DNA"/>
</dbReference>
<feature type="domain" description="Peptidase S1" evidence="3">
    <location>
        <begin position="119"/>
        <end position="398"/>
    </location>
</feature>
<dbReference type="GO" id="GO:0004252">
    <property type="term" value="F:serine-type endopeptidase activity"/>
    <property type="evidence" value="ECO:0007669"/>
    <property type="project" value="InterPro"/>
</dbReference>
<dbReference type="AlphaFoldDB" id="A0A8A8DBD5"/>
<dbReference type="InterPro" id="IPR001254">
    <property type="entry name" value="Trypsin_dom"/>
</dbReference>
<evidence type="ECO:0000313" key="5">
    <source>
        <dbReference type="Proteomes" id="UP000027834"/>
    </source>
</evidence>
<dbReference type="InterPro" id="IPR050430">
    <property type="entry name" value="Peptidase_S1"/>
</dbReference>
<dbReference type="PROSITE" id="PS50240">
    <property type="entry name" value="TRYPSIN_DOM"/>
    <property type="match status" value="1"/>
</dbReference>
<evidence type="ECO:0000256" key="2">
    <source>
        <dbReference type="ARBA" id="ARBA00023157"/>
    </source>
</evidence>
<dbReference type="Pfam" id="PF00089">
    <property type="entry name" value="Trypsin"/>
    <property type="match status" value="1"/>
</dbReference>
<organism evidence="4 5">
    <name type="scientific">Burkholderia seminalis</name>
    <dbReference type="NCBI Taxonomy" id="488731"/>
    <lineage>
        <taxon>Bacteria</taxon>
        <taxon>Pseudomonadati</taxon>
        <taxon>Pseudomonadota</taxon>
        <taxon>Betaproteobacteria</taxon>
        <taxon>Burkholderiales</taxon>
        <taxon>Burkholderiaceae</taxon>
        <taxon>Burkholderia</taxon>
        <taxon>Burkholderia cepacia complex</taxon>
    </lineage>
</organism>
<evidence type="ECO:0000259" key="3">
    <source>
        <dbReference type="PROSITE" id="PS50240"/>
    </source>
</evidence>
<dbReference type="PANTHER" id="PTHR24276">
    <property type="entry name" value="POLYSERASE-RELATED"/>
    <property type="match status" value="1"/>
</dbReference>
<dbReference type="InterPro" id="IPR001314">
    <property type="entry name" value="Peptidase_S1A"/>
</dbReference>
<gene>
    <name evidence="4" type="ORF">DT99_018015</name>
</gene>
<evidence type="ECO:0000313" key="4">
    <source>
        <dbReference type="EMBL" id="QTO21811.1"/>
    </source>
</evidence>
<dbReference type="EC" id="3.4.21.-" evidence="4"/>
<sequence>MNVRHVISTVYIGLTIFSAINTCRADDNKEIVQTPIVGQGFVDAQQKAASAANAYASILAKKGTPTFTTELRKALALAYPTSILSSPKAMNEISSYLRNNSKDLSEATAQQLHSSIVDIVGGTPVDGGERPIPPRLPTKTDSDPRFTRNLLVLLSESRDRVYGGLPTKQFVNTVALTGKGLCTGVVIGKSAVLTAQHCICDGATESVFVGADMLGNGDEYRVKSTAVMKTCGSPRATMADVGLVFMENAFPDGIEPTRIAAPAEINNATTLRAVGFGRTEDNVTGRKMMVDLPVASPDCTGVVQGPSGRASDTSYYGCNAHFELVAGHPLLGRDTCNGDSGGPLFVESKDAITGAKTFVLAAITSRAIETPGLAACGDGGIYVRLDGAIRSWIDTQLKSLTDGTR</sequence>
<dbReference type="PROSITE" id="PS00135">
    <property type="entry name" value="TRYPSIN_SER"/>
    <property type="match status" value="1"/>
</dbReference>
<keyword evidence="5" id="KW-1185">Reference proteome</keyword>
<evidence type="ECO:0000256" key="1">
    <source>
        <dbReference type="ARBA" id="ARBA00007664"/>
    </source>
</evidence>
<dbReference type="SMART" id="SM00020">
    <property type="entry name" value="Tryp_SPc"/>
    <property type="match status" value="1"/>
</dbReference>
<name>A0A8A8DBD5_9BURK</name>
<protein>
    <submittedName>
        <fullName evidence="4">Trypsin-like serine protease</fullName>
        <ecNumber evidence="4">3.4.21.-</ecNumber>
    </submittedName>
</protein>
<accession>A0A8A8DBD5</accession>
<reference evidence="4" key="1">
    <citation type="submission" date="2014-04" db="EMBL/GenBank/DDBJ databases">
        <authorList>
            <person name="Ho Y.-N."/>
            <person name="Huang C.-C."/>
        </authorList>
    </citation>
    <scope>NUCLEOTIDE SEQUENCE</scope>
    <source>
        <strain evidence="4">869T2</strain>
    </source>
</reference>
<dbReference type="PRINTS" id="PR00722">
    <property type="entry name" value="CHYMOTRYPSIN"/>
</dbReference>
<dbReference type="GO" id="GO:0006508">
    <property type="term" value="P:proteolysis"/>
    <property type="evidence" value="ECO:0007669"/>
    <property type="project" value="UniProtKB-KW"/>
</dbReference>
<dbReference type="Gene3D" id="2.40.10.10">
    <property type="entry name" value="Trypsin-like serine proteases"/>
    <property type="match status" value="1"/>
</dbReference>
<dbReference type="PANTHER" id="PTHR24276:SF98">
    <property type="entry name" value="FI18310P1-RELATED"/>
    <property type="match status" value="1"/>
</dbReference>
<keyword evidence="4" id="KW-0645">Protease</keyword>
<keyword evidence="2" id="KW-1015">Disulfide bond</keyword>
<dbReference type="InterPro" id="IPR009003">
    <property type="entry name" value="Peptidase_S1_PA"/>
</dbReference>
<dbReference type="InterPro" id="IPR043504">
    <property type="entry name" value="Peptidase_S1_PA_chymotrypsin"/>
</dbReference>
<proteinExistence type="inferred from homology"/>
<dbReference type="RefSeq" id="WP_080287848.1">
    <property type="nucleotide sequence ID" value="NZ_CP072521.1"/>
</dbReference>